<dbReference type="InterPro" id="IPR002077">
    <property type="entry name" value="VDCCAlpha1"/>
</dbReference>
<dbReference type="Gene3D" id="6.10.250.2180">
    <property type="match status" value="1"/>
</dbReference>
<feature type="transmembrane region" description="Helical" evidence="22">
    <location>
        <begin position="1137"/>
        <end position="1155"/>
    </location>
</feature>
<keyword evidence="11 22" id="KW-1133">Transmembrane helix</keyword>
<feature type="transmembrane region" description="Helical" evidence="22">
    <location>
        <begin position="1167"/>
        <end position="1190"/>
    </location>
</feature>
<gene>
    <name evidence="24" type="primary">CACNA1E</name>
</gene>
<dbReference type="SMART" id="SM01062">
    <property type="entry name" value="Ca_chan_IQ"/>
    <property type="match status" value="1"/>
</dbReference>
<evidence type="ECO:0000256" key="6">
    <source>
        <dbReference type="ARBA" id="ARBA00022692"/>
    </source>
</evidence>
<keyword evidence="10 19" id="KW-0851">Voltage-gated channel</keyword>
<evidence type="ECO:0000256" key="1">
    <source>
        <dbReference type="ARBA" id="ARBA00004141"/>
    </source>
</evidence>
<feature type="compositionally biased region" description="Basic residues" evidence="21">
    <location>
        <begin position="583"/>
        <end position="595"/>
    </location>
</feature>
<keyword evidence="15" id="KW-0325">Glycoprotein</keyword>
<keyword evidence="3" id="KW-0597">Phosphoprotein</keyword>
<evidence type="ECO:0000256" key="7">
    <source>
        <dbReference type="ARBA" id="ARBA00022723"/>
    </source>
</evidence>
<dbReference type="PROSITE" id="PS50222">
    <property type="entry name" value="EF_HAND_2"/>
    <property type="match status" value="1"/>
</dbReference>
<dbReference type="GO" id="GO:0005891">
    <property type="term" value="C:voltage-gated calcium channel complex"/>
    <property type="evidence" value="ECO:0007669"/>
    <property type="project" value="InterPro"/>
</dbReference>
<feature type="compositionally biased region" description="Basic and acidic residues" evidence="21">
    <location>
        <begin position="1676"/>
        <end position="1695"/>
    </location>
</feature>
<evidence type="ECO:0000256" key="21">
    <source>
        <dbReference type="SAM" id="MobiDB-lite"/>
    </source>
</evidence>
<evidence type="ECO:0000256" key="4">
    <source>
        <dbReference type="ARBA" id="ARBA00022568"/>
    </source>
</evidence>
<feature type="transmembrane region" description="Helical" evidence="22">
    <location>
        <begin position="170"/>
        <end position="190"/>
    </location>
</feature>
<evidence type="ECO:0000256" key="15">
    <source>
        <dbReference type="ARBA" id="ARBA00023180"/>
    </source>
</evidence>
<dbReference type="InterPro" id="IPR005449">
    <property type="entry name" value="VDCC_R_a1su"/>
</dbReference>
<dbReference type="GO" id="GO:0005509">
    <property type="term" value="F:calcium ion binding"/>
    <property type="evidence" value="ECO:0007669"/>
    <property type="project" value="InterPro"/>
</dbReference>
<feature type="compositionally biased region" description="Polar residues" evidence="21">
    <location>
        <begin position="718"/>
        <end position="727"/>
    </location>
</feature>
<keyword evidence="5 19" id="KW-0107">Calcium channel</keyword>
<dbReference type="InterPro" id="IPR005821">
    <property type="entry name" value="Ion_trans_dom"/>
</dbReference>
<dbReference type="InterPro" id="IPR027359">
    <property type="entry name" value="Volt_channel_dom_sf"/>
</dbReference>
<dbReference type="Ensembl" id="ENSSCAT00000002792.1">
    <property type="protein sequence ID" value="ENSSCAP00000002336.1"/>
    <property type="gene ID" value="ENSSCAG00000000892.1"/>
</dbReference>
<dbReference type="FunFam" id="1.20.120.350:FF:000013">
    <property type="entry name" value="Voltage-dependent N-type calcium channel subunit alpha"/>
    <property type="match status" value="1"/>
</dbReference>
<dbReference type="GO" id="GO:0045202">
    <property type="term" value="C:synapse"/>
    <property type="evidence" value="ECO:0007669"/>
    <property type="project" value="GOC"/>
</dbReference>
<feature type="compositionally biased region" description="Basic and acidic residues" evidence="21">
    <location>
        <begin position="543"/>
        <end position="556"/>
    </location>
</feature>
<dbReference type="FunFam" id="1.10.238.10:FF:000063">
    <property type="entry name" value="Voltage-dependent N-type calcium channel subunit alpha"/>
    <property type="match status" value="1"/>
</dbReference>
<dbReference type="Pfam" id="PF08763">
    <property type="entry name" value="Ca_chan_IQ"/>
    <property type="match status" value="1"/>
</dbReference>
<evidence type="ECO:0000256" key="3">
    <source>
        <dbReference type="ARBA" id="ARBA00022553"/>
    </source>
</evidence>
<evidence type="ECO:0000256" key="9">
    <source>
        <dbReference type="ARBA" id="ARBA00022837"/>
    </source>
</evidence>
<dbReference type="InterPro" id="IPR031649">
    <property type="entry name" value="GPHH_dom"/>
</dbReference>
<feature type="transmembrane region" description="Helical" evidence="22">
    <location>
        <begin position="944"/>
        <end position="966"/>
    </location>
</feature>
<feature type="compositionally biased region" description="Basic and acidic residues" evidence="21">
    <location>
        <begin position="707"/>
        <end position="717"/>
    </location>
</feature>
<keyword evidence="20" id="KW-0175">Coiled coil</keyword>
<feature type="coiled-coil region" evidence="20">
    <location>
        <begin position="392"/>
        <end position="419"/>
    </location>
</feature>
<dbReference type="GO" id="GO:0008331">
    <property type="term" value="F:high voltage-gated calcium channel activity"/>
    <property type="evidence" value="ECO:0007669"/>
    <property type="project" value="TreeGrafter"/>
</dbReference>
<proteinExistence type="inferred from homology"/>
<dbReference type="GO" id="GO:0098703">
    <property type="term" value="P:calcium ion import across plasma membrane"/>
    <property type="evidence" value="ECO:0007669"/>
    <property type="project" value="TreeGrafter"/>
</dbReference>
<feature type="transmembrane region" description="Helical" evidence="22">
    <location>
        <begin position="1056"/>
        <end position="1081"/>
    </location>
</feature>
<evidence type="ECO:0000256" key="22">
    <source>
        <dbReference type="SAM" id="Phobius"/>
    </source>
</evidence>
<evidence type="ECO:0000256" key="17">
    <source>
        <dbReference type="ARBA" id="ARBA00036634"/>
    </source>
</evidence>
<evidence type="ECO:0000313" key="25">
    <source>
        <dbReference type="Proteomes" id="UP000694409"/>
    </source>
</evidence>
<feature type="transmembrane region" description="Helical" evidence="22">
    <location>
        <begin position="23"/>
        <end position="45"/>
    </location>
</feature>
<keyword evidence="4 19" id="KW-0109">Calcium transport</keyword>
<dbReference type="FunFam" id="1.20.120.350:FF:000001">
    <property type="entry name" value="Voltage-dependent L-type calcium channel subunit alpha"/>
    <property type="match status" value="1"/>
</dbReference>
<feature type="binding site" evidence="18">
    <location>
        <position position="1027"/>
    </location>
    <ligand>
        <name>Ca(2+)</name>
        <dbReference type="ChEBI" id="CHEBI:29108"/>
    </ligand>
</feature>
<evidence type="ECO:0000256" key="11">
    <source>
        <dbReference type="ARBA" id="ARBA00022989"/>
    </source>
</evidence>
<evidence type="ECO:0000256" key="19">
    <source>
        <dbReference type="RuleBase" id="RU003808"/>
    </source>
</evidence>
<dbReference type="GO" id="GO:0007268">
    <property type="term" value="P:chemical synaptic transmission"/>
    <property type="evidence" value="ECO:0007669"/>
    <property type="project" value="TreeGrafter"/>
</dbReference>
<dbReference type="Gene3D" id="1.20.120.350">
    <property type="entry name" value="Voltage-gated potassium channels. Chain C"/>
    <property type="match status" value="3"/>
</dbReference>
<feature type="binding site" evidence="18">
    <location>
        <position position="350"/>
    </location>
    <ligand>
        <name>Ca(2+)</name>
        <dbReference type="ChEBI" id="CHEBI:29108"/>
    </ligand>
</feature>
<evidence type="ECO:0000259" key="23">
    <source>
        <dbReference type="PROSITE" id="PS50222"/>
    </source>
</evidence>
<reference evidence="24" key="1">
    <citation type="submission" date="2025-08" db="UniProtKB">
        <authorList>
            <consortium name="Ensembl"/>
        </authorList>
    </citation>
    <scope>IDENTIFICATION</scope>
</reference>
<dbReference type="InterPro" id="IPR014873">
    <property type="entry name" value="VDCC_a1su_IQ"/>
</dbReference>
<comment type="catalytic activity">
    <reaction evidence="17">
        <text>Ca(2+)(in) = Ca(2+)(out)</text>
        <dbReference type="Rhea" id="RHEA:29671"/>
        <dbReference type="ChEBI" id="CHEBI:29108"/>
    </reaction>
</comment>
<protein>
    <recommendedName>
        <fullName evidence="19">Voltage-dependent R-type calcium channel subunit alpha</fullName>
    </recommendedName>
</protein>
<evidence type="ECO:0000256" key="5">
    <source>
        <dbReference type="ARBA" id="ARBA00022673"/>
    </source>
</evidence>
<feature type="transmembrane region" description="Helical" evidence="22">
    <location>
        <begin position="374"/>
        <end position="396"/>
    </location>
</feature>
<feature type="region of interest" description="Disordered" evidence="21">
    <location>
        <begin position="519"/>
        <end position="630"/>
    </location>
</feature>
<keyword evidence="16" id="KW-0407">Ion channel</keyword>
<dbReference type="GO" id="GO:0043025">
    <property type="term" value="C:neuronal cell body"/>
    <property type="evidence" value="ECO:0007669"/>
    <property type="project" value="TreeGrafter"/>
</dbReference>
<feature type="compositionally biased region" description="Polar residues" evidence="21">
    <location>
        <begin position="694"/>
        <end position="703"/>
    </location>
</feature>
<dbReference type="Gene3D" id="1.10.287.70">
    <property type="match status" value="4"/>
</dbReference>
<feature type="transmembrane region" description="Helical" evidence="22">
    <location>
        <begin position="196"/>
        <end position="214"/>
    </location>
</feature>
<keyword evidence="7 18" id="KW-0479">Metal-binding</keyword>
<keyword evidence="14" id="KW-1015">Disulfide bond</keyword>
<evidence type="ECO:0000256" key="18">
    <source>
        <dbReference type="PIRSR" id="PIRSR602077-1"/>
    </source>
</evidence>
<feature type="compositionally biased region" description="Basic and acidic residues" evidence="21">
    <location>
        <begin position="1723"/>
        <end position="1734"/>
    </location>
</feature>
<feature type="transmembrane region" description="Helical" evidence="22">
    <location>
        <begin position="296"/>
        <end position="318"/>
    </location>
</feature>
<dbReference type="PRINTS" id="PR00167">
    <property type="entry name" value="CACHANNEL"/>
</dbReference>
<feature type="compositionally biased region" description="Low complexity" evidence="21">
    <location>
        <begin position="1802"/>
        <end position="1826"/>
    </location>
</feature>
<feature type="region of interest" description="Disordered" evidence="21">
    <location>
        <begin position="1649"/>
        <end position="1835"/>
    </location>
</feature>
<feature type="transmembrane region" description="Helical" evidence="22">
    <location>
        <begin position="1354"/>
        <end position="1378"/>
    </location>
</feature>
<evidence type="ECO:0000256" key="8">
    <source>
        <dbReference type="ARBA" id="ARBA00022737"/>
    </source>
</evidence>
<feature type="compositionally biased region" description="Basic and acidic residues" evidence="21">
    <location>
        <begin position="519"/>
        <end position="531"/>
    </location>
</feature>
<accession>A0A8C9L3T8</accession>
<dbReference type="Pfam" id="PF00520">
    <property type="entry name" value="Ion_trans"/>
    <property type="match status" value="4"/>
</dbReference>
<dbReference type="Proteomes" id="UP000694409">
    <property type="component" value="Unassembled WGS sequence"/>
</dbReference>
<sequence length="1923" mass="218398">GHGWTIQPHFCLTNDALGATWNWLYFIPLIIIGSFFVLNLVLGVLSGEFAKERERVENRRAFMKLRRQQQIERELNGYRAWIDKAEEVMLAEENKNSGTSALEVLRRATIKRNRTDAMSGDEQCVDISSVGERRLAHSGLKGARVDGASYLRHKERLLRISVRHMVKSQVFYWIVLSLVALNTACVAIVHHNQPAWLTHFLYYAEFLFLGLFLLEMSLKMYGMGPRLYFHSSFNCFDCGVTVGSIFEVVWAIFRPGTSFGISVLRALRLLRIFKITKYWASLRNLVVSLMSSMKSIISLLFLLFLFIVVFALLGMQLFGGRFNFMDGTPSANFDTFPAAIMTVFQILTGEDWNEVMYNGIRSQGGVRSGMWSSIYFIVLTLFGNYTLLNVFLAIAVDNLANAQELTKDEQEEEEAFNQKHALQKAKEVSPMSAPNMPAIERDRRRRHHMSMWEPRSSHLRERRRRHHMSVWEQRTSQLRRHMQMSSQEGINKDEPPLINPHASIFRRKRPGEGVTLEKCAEEQGKAEREGLEQVVPGANPGGGEERTSPRAKRDMWQQKSCHGNCEPGEQDGAGGSMEDRARMRPSQRRSRHRRARVEGKDTAGILGSRSASQEMGLEEASTAEGTGHPHSSSYSLLLLSPYLLTPPFLSRPCCRTNGVPAGDADLIGTTKKGSPPHVAAELSQGKTGTLMEQECSSPDTSEQALLEPRRSVCRSEPDLSSITPNTEKATESTAIMIDVHDSAVVQISNKTDGEASPLKEAETKEDEEEMEKKKRKKEKSETGKAMVPHSSMFIFSTTNPVRRACHYIVNLRYFEMCILLVIAASSIALAAEDPVLTNSDRNKVLRYFDYVFTGVFTFEMVIKMIDQGLILQDGSYFRDLWNILDFIVVVGALVAFALATNKGRDIKTIKSLRVLRVLRPLKTIKRLPKLKAVFDCVVTSLKNVFNILIVYKLFMFIFAVIAVQLFKGKFFYCTDSSKDTQKDCIGNYVDHEKNKMEVKCREWKRHEFHYDNIIWALLTLFTVSTGEGWPQVLQHSVDVTEEDRGPSRSNRMEMSIFYVVYFVVFPFFFVNIFVALIIITFQEQGDKMMEECSLEKNERACIDFAISAKPLTRYMPQNRHTFQYRVWHFVVSPSFEYTIMAMIALNTVVLMMKYYSAPYTYELALKYLNIAFTMVFSLECVLKIIAFGFLNYFRDTWNIFDFITVIGSITEIILTDTKLVNTSSFNMSFLKLFRAARLIKLLRQGYTIRILLWTFVQSFKALPYVCLLIAMLFFIYAIIGMQVFGNIKLDEESHINRHNNFRSFLGSLMLLFRSATGEAWQEIMLSCLEGKGCEPDTTATSGQNENERCGTDLAYVYFVSFIFFCSFLMLNLFVAVIMDNFEYLTRDSSILGPHHLDEFVRIWAEYDRAACGRIHYTEMYEMLTLMSPPLGLGKRCPSKVAYKRLVLMNMPVAEDMTVHFTSTLMALIRTALDIKIAKGGADWQQLDSELQKEILTIWPHLSQKMLDLLVPMPKTSDLTVGKIYAAMMIMDYYKQSKAKKQRQQLEEQKNAPMFQRMEPSSLPQEIISNAKALPYLQQDTLSGLSSRGGFPSLSPLSPQEIFQLACMDPAQEQFQEHQSLVVTDTSSMRRSFSTIRDKRPNSSWLDEFSMERSSDNTYKSRRRSYHSSLQLSARRLNADSGHRSEGHRSGRERGRSKERKHLLSPDISRCNSEERSPQAQEESPERRRESRSPSEGRSQTPSRQGMGSLSESSIPSISDTSTPRRGRRQLPPVPPKPRPLLSYASMLRHAGDTSPPADESEGGSPLLSSSLDPSTAGPAESSSSPAGKQSRQSTPQRYISEPYLALHDDSHASDCGEEETLTFEAAVATSLGRSNTIGSAPPLRHGWQMPNGHYRRRRRGAAQGVMCGASIDVLSDTEEDDKC</sequence>
<feature type="domain" description="EF-hand" evidence="23">
    <location>
        <begin position="1394"/>
        <end position="1429"/>
    </location>
</feature>
<evidence type="ECO:0000256" key="10">
    <source>
        <dbReference type="ARBA" id="ARBA00022882"/>
    </source>
</evidence>
<reference evidence="24" key="2">
    <citation type="submission" date="2025-09" db="UniProtKB">
        <authorList>
            <consortium name="Ensembl"/>
        </authorList>
    </citation>
    <scope>IDENTIFICATION</scope>
</reference>
<comment type="function">
    <text evidence="19">Voltage-sensitive calcium channels (VSCC) mediate the entry of calcium ions into excitable cells and are also involved in a variety of calcium-dependent processes, including muscle contraction, hormone or neurotransmitter release, gene expression, cell motility, cell division and cell death. The isoform alpha-1E gives rise to R-type calcium currents.</text>
</comment>
<dbReference type="PANTHER" id="PTHR45628:SF5">
    <property type="entry name" value="VOLTAGE-DEPENDENT R-TYPE CALCIUM CHANNEL SUBUNIT ALPHA-1E"/>
    <property type="match status" value="1"/>
</dbReference>
<dbReference type="InterPro" id="IPR002048">
    <property type="entry name" value="EF_hand_dom"/>
</dbReference>
<feature type="compositionally biased region" description="Low complexity" evidence="21">
    <location>
        <begin position="1748"/>
        <end position="1763"/>
    </location>
</feature>
<feature type="transmembrane region" description="Helical" evidence="22">
    <location>
        <begin position="1196"/>
        <end position="1214"/>
    </location>
</feature>
<evidence type="ECO:0000313" key="24">
    <source>
        <dbReference type="Ensembl" id="ENSSCAP00000002336.1"/>
    </source>
</evidence>
<feature type="transmembrane region" description="Helical" evidence="22">
    <location>
        <begin position="813"/>
        <end position="831"/>
    </location>
</feature>
<feature type="transmembrane region" description="Helical" evidence="22">
    <location>
        <begin position="1261"/>
        <end position="1279"/>
    </location>
</feature>
<keyword evidence="8" id="KW-0677">Repeat</keyword>
<evidence type="ECO:0000256" key="2">
    <source>
        <dbReference type="ARBA" id="ARBA00022448"/>
    </source>
</evidence>
<dbReference type="FunFam" id="1.20.120.350:FF:000011">
    <property type="entry name" value="Voltage-dependent N-type calcium channel subunit alpha"/>
    <property type="match status" value="1"/>
</dbReference>
<name>A0A8C9L3T8_SERCA</name>
<keyword evidence="2" id="KW-0813">Transport</keyword>
<feature type="transmembrane region" description="Helical" evidence="22">
    <location>
        <begin position="883"/>
        <end position="900"/>
    </location>
</feature>
<dbReference type="PRINTS" id="PR01633">
    <property type="entry name" value="RVDCCALPHA1"/>
</dbReference>
<keyword evidence="9 18" id="KW-0106">Calcium</keyword>
<dbReference type="FunFam" id="1.10.287.70:FF:000023">
    <property type="entry name" value="Voltage-dependent R-type calcium channel subunit alpha"/>
    <property type="match status" value="1"/>
</dbReference>
<evidence type="ECO:0000256" key="13">
    <source>
        <dbReference type="ARBA" id="ARBA00023136"/>
    </source>
</evidence>
<dbReference type="InterPro" id="IPR050599">
    <property type="entry name" value="VDCC_alpha-1_subunit"/>
</dbReference>
<evidence type="ECO:0000256" key="16">
    <source>
        <dbReference type="ARBA" id="ARBA00023303"/>
    </source>
</evidence>
<dbReference type="GeneTree" id="ENSGT00940000155601"/>
<feature type="region of interest" description="Disordered" evidence="21">
    <location>
        <begin position="668"/>
        <end position="727"/>
    </location>
</feature>
<dbReference type="SUPFAM" id="SSF81324">
    <property type="entry name" value="Voltage-gated potassium channels"/>
    <property type="match status" value="3"/>
</dbReference>
<dbReference type="FunFam" id="1.10.287.70:FF:000025">
    <property type="entry name" value="Voltage-dependent R-type calcium channel subunit alpha"/>
    <property type="match status" value="1"/>
</dbReference>
<feature type="compositionally biased region" description="Basic and acidic residues" evidence="21">
    <location>
        <begin position="751"/>
        <end position="762"/>
    </location>
</feature>
<feature type="region of interest" description="Disordered" evidence="21">
    <location>
        <begin position="749"/>
        <end position="783"/>
    </location>
</feature>
<evidence type="ECO:0000256" key="12">
    <source>
        <dbReference type="ARBA" id="ARBA00023065"/>
    </source>
</evidence>
<keyword evidence="25" id="KW-1185">Reference proteome</keyword>
<organism evidence="24 25">
    <name type="scientific">Serinus canaria</name>
    <name type="common">Island canary</name>
    <name type="synonym">Fringilla canaria</name>
    <dbReference type="NCBI Taxonomy" id="9135"/>
    <lineage>
        <taxon>Eukaryota</taxon>
        <taxon>Metazoa</taxon>
        <taxon>Chordata</taxon>
        <taxon>Craniata</taxon>
        <taxon>Vertebrata</taxon>
        <taxon>Euteleostomi</taxon>
        <taxon>Archelosauria</taxon>
        <taxon>Archosauria</taxon>
        <taxon>Dinosauria</taxon>
        <taxon>Saurischia</taxon>
        <taxon>Theropoda</taxon>
        <taxon>Coelurosauria</taxon>
        <taxon>Aves</taxon>
        <taxon>Neognathae</taxon>
        <taxon>Neoaves</taxon>
        <taxon>Telluraves</taxon>
        <taxon>Australaves</taxon>
        <taxon>Passeriformes</taxon>
        <taxon>Passeroidea</taxon>
        <taxon>Fringillidae</taxon>
        <taxon>Carduelinae</taxon>
        <taxon>Serinus</taxon>
    </lineage>
</organism>
<comment type="similarity">
    <text evidence="19">Belongs to the calcium channel alpha-1 subunit (TC 1.A.1.11) family.</text>
</comment>
<keyword evidence="12" id="KW-0406">Ion transport</keyword>
<evidence type="ECO:0000256" key="14">
    <source>
        <dbReference type="ARBA" id="ARBA00023157"/>
    </source>
</evidence>
<dbReference type="Gene3D" id="6.10.250.2500">
    <property type="match status" value="1"/>
</dbReference>
<comment type="subcellular location">
    <subcellularLocation>
        <location evidence="1 19">Membrane</location>
        <topology evidence="1 19">Multi-pass membrane protein</topology>
    </subcellularLocation>
</comment>
<dbReference type="PANTHER" id="PTHR45628">
    <property type="entry name" value="VOLTAGE-DEPENDENT CALCIUM CHANNEL TYPE A SUBUNIT ALPHA-1"/>
    <property type="match status" value="1"/>
</dbReference>
<dbReference type="Pfam" id="PF16905">
    <property type="entry name" value="GPHH"/>
    <property type="match status" value="1"/>
</dbReference>
<keyword evidence="13 22" id="KW-0472">Membrane</keyword>
<keyword evidence="6 22" id="KW-0812">Transmembrane</keyword>
<evidence type="ECO:0000256" key="20">
    <source>
        <dbReference type="SAM" id="Coils"/>
    </source>
</evidence>